<sequence>MPLLFSEIAVVQPHCTLASVSSCRTINHLMPPDLEKKIKLFLKGLPYFTDYRHFSATEIAMAY</sequence>
<gene>
    <name evidence="1" type="ORF">ATPR_2428</name>
</gene>
<accession>F7VGC9</accession>
<dbReference type="Proteomes" id="UP000004319">
    <property type="component" value="Unassembled WGS sequence"/>
</dbReference>
<dbReference type="EMBL" id="BABS01000090">
    <property type="protein sequence ID" value="GAA09424.1"/>
    <property type="molecule type" value="Genomic_DNA"/>
</dbReference>
<comment type="caution">
    <text evidence="1">The sequence shown here is derived from an EMBL/GenBank/DDBJ whole genome shotgun (WGS) entry which is preliminary data.</text>
</comment>
<protein>
    <submittedName>
        <fullName evidence="1">Uncharacterized protein</fullName>
    </submittedName>
</protein>
<proteinExistence type="predicted"/>
<evidence type="ECO:0000313" key="2">
    <source>
        <dbReference type="Proteomes" id="UP000004319"/>
    </source>
</evidence>
<evidence type="ECO:0000313" key="1">
    <source>
        <dbReference type="EMBL" id="GAA09424.1"/>
    </source>
</evidence>
<reference evidence="1 2" key="1">
    <citation type="journal article" date="2011" name="Biochem. Biophys. Res. Commun.">
        <title>Increased number of Arginine-based salt bridges contributes to the thermotolerance of thermotolerant acetic acid bacteria, Acetobacter tropicalis SKU1100.</title>
        <authorList>
            <person name="Matsutani M."/>
            <person name="Hirakawa H."/>
            <person name="Nishikura M."/>
            <person name="Soemphol W."/>
            <person name="Ali I.A.I."/>
            <person name="Yakushi T."/>
            <person name="Matsushita K."/>
        </authorList>
    </citation>
    <scope>NUCLEOTIDE SEQUENCE [LARGE SCALE GENOMIC DNA]</scope>
    <source>
        <strain evidence="1 2">NBRC 101654</strain>
    </source>
</reference>
<name>F7VGC9_9PROT</name>
<organism evidence="1 2">
    <name type="scientific">Acetobacter tropicalis NBRC 101654</name>
    <dbReference type="NCBI Taxonomy" id="749388"/>
    <lineage>
        <taxon>Bacteria</taxon>
        <taxon>Pseudomonadati</taxon>
        <taxon>Pseudomonadota</taxon>
        <taxon>Alphaproteobacteria</taxon>
        <taxon>Acetobacterales</taxon>
        <taxon>Acetobacteraceae</taxon>
        <taxon>Acetobacter</taxon>
    </lineage>
</organism>
<dbReference type="AlphaFoldDB" id="F7VGC9"/>